<reference evidence="2" key="1">
    <citation type="journal article" date="2014" name="Front. Microbiol.">
        <title>High frequency of phylogenetically diverse reductive dehalogenase-homologous genes in deep subseafloor sedimentary metagenomes.</title>
        <authorList>
            <person name="Kawai M."/>
            <person name="Futagami T."/>
            <person name="Toyoda A."/>
            <person name="Takaki Y."/>
            <person name="Nishi S."/>
            <person name="Hori S."/>
            <person name="Arai W."/>
            <person name="Tsubouchi T."/>
            <person name="Morono Y."/>
            <person name="Uchiyama I."/>
            <person name="Ito T."/>
            <person name="Fujiyama A."/>
            <person name="Inagaki F."/>
            <person name="Takami H."/>
        </authorList>
    </citation>
    <scope>NUCLEOTIDE SEQUENCE</scope>
    <source>
        <strain evidence="2">Expedition CK06-06</strain>
    </source>
</reference>
<name>X1A6X0_9ZZZZ</name>
<accession>X1A6X0</accession>
<protein>
    <submittedName>
        <fullName evidence="2">Uncharacterized protein</fullName>
    </submittedName>
</protein>
<sequence>NDIKKYKSDRKISLWVMLVCIIGGLLLYFVFSFRGWGYLWLFATVVWTSIILVKCSYRITRIKGKIKNLNAEK</sequence>
<dbReference type="EMBL" id="BART01001418">
    <property type="protein sequence ID" value="GAG68528.1"/>
    <property type="molecule type" value="Genomic_DNA"/>
</dbReference>
<evidence type="ECO:0000256" key="1">
    <source>
        <dbReference type="SAM" id="Phobius"/>
    </source>
</evidence>
<feature type="non-terminal residue" evidence="2">
    <location>
        <position position="1"/>
    </location>
</feature>
<keyword evidence="1" id="KW-0812">Transmembrane</keyword>
<feature type="transmembrane region" description="Helical" evidence="1">
    <location>
        <begin position="37"/>
        <end position="57"/>
    </location>
</feature>
<keyword evidence="1" id="KW-0472">Membrane</keyword>
<organism evidence="2">
    <name type="scientific">marine sediment metagenome</name>
    <dbReference type="NCBI Taxonomy" id="412755"/>
    <lineage>
        <taxon>unclassified sequences</taxon>
        <taxon>metagenomes</taxon>
        <taxon>ecological metagenomes</taxon>
    </lineage>
</organism>
<dbReference type="AlphaFoldDB" id="X1A6X0"/>
<feature type="transmembrane region" description="Helical" evidence="1">
    <location>
        <begin position="12"/>
        <end position="31"/>
    </location>
</feature>
<evidence type="ECO:0000313" key="2">
    <source>
        <dbReference type="EMBL" id="GAG68528.1"/>
    </source>
</evidence>
<comment type="caution">
    <text evidence="2">The sequence shown here is derived from an EMBL/GenBank/DDBJ whole genome shotgun (WGS) entry which is preliminary data.</text>
</comment>
<keyword evidence="1" id="KW-1133">Transmembrane helix</keyword>
<proteinExistence type="predicted"/>
<gene>
    <name evidence="2" type="ORF">S01H4_05036</name>
</gene>